<sequence>MLKAKAKAAATAAAAKRKAAAAAAAAAEAAAQQAQAATSGVGVSTTRSGRGIRPNVTQYWADSASNVLAPGGSIQRIGYDQAGFEEAFRVVVMGLEPTPVAEGEAGPSRVGMIDARGGAKEEQGEAKADGKEEQEPFKINKDDLAMIVNNLDVPPAVASRTLRARKGDIAATLRELTGPRPEALANA</sequence>
<organism evidence="3 4">
    <name type="scientific">Sporidiobolus salmonicolor</name>
    <name type="common">Yeast-like fungus</name>
    <name type="synonym">Sporobolomyces salmonicolor</name>
    <dbReference type="NCBI Taxonomy" id="5005"/>
    <lineage>
        <taxon>Eukaryota</taxon>
        <taxon>Fungi</taxon>
        <taxon>Dikarya</taxon>
        <taxon>Basidiomycota</taxon>
        <taxon>Pucciniomycotina</taxon>
        <taxon>Microbotryomycetes</taxon>
        <taxon>Sporidiobolales</taxon>
        <taxon>Sporidiobolaceae</taxon>
        <taxon>Sporobolomyces</taxon>
    </lineage>
</organism>
<feature type="region of interest" description="Disordered" evidence="1">
    <location>
        <begin position="117"/>
        <end position="138"/>
    </location>
</feature>
<dbReference type="AlphaFoldDB" id="A0A0D6ESC9"/>
<dbReference type="InterPro" id="IPR038922">
    <property type="entry name" value="HYPK_UBA"/>
</dbReference>
<evidence type="ECO:0000313" key="3">
    <source>
        <dbReference type="EMBL" id="CEQ42718.1"/>
    </source>
</evidence>
<feature type="non-terminal residue" evidence="3">
    <location>
        <position position="1"/>
    </location>
</feature>
<feature type="domain" description="Nascent polypeptide-associated complex subunit alpha-like UBA" evidence="2">
    <location>
        <begin position="138"/>
        <end position="177"/>
    </location>
</feature>
<evidence type="ECO:0000259" key="2">
    <source>
        <dbReference type="Pfam" id="PF19026"/>
    </source>
</evidence>
<evidence type="ECO:0000256" key="1">
    <source>
        <dbReference type="SAM" id="MobiDB-lite"/>
    </source>
</evidence>
<evidence type="ECO:0000313" key="4">
    <source>
        <dbReference type="Proteomes" id="UP000243876"/>
    </source>
</evidence>
<reference evidence="4" key="1">
    <citation type="submission" date="2015-02" db="EMBL/GenBank/DDBJ databases">
        <authorList>
            <person name="Gon?alves P."/>
        </authorList>
    </citation>
    <scope>NUCLEOTIDE SEQUENCE [LARGE SCALE GENOMIC DNA]</scope>
</reference>
<proteinExistence type="predicted"/>
<protein>
    <submittedName>
        <fullName evidence="3">SPOSA6832_04575-mRNA-1:cds</fullName>
    </submittedName>
</protein>
<dbReference type="EMBL" id="CENE01000033">
    <property type="protein sequence ID" value="CEQ42718.1"/>
    <property type="molecule type" value="Genomic_DNA"/>
</dbReference>
<dbReference type="Proteomes" id="UP000243876">
    <property type="component" value="Unassembled WGS sequence"/>
</dbReference>
<dbReference type="OrthoDB" id="285219at2759"/>
<dbReference type="CDD" id="cd14361">
    <property type="entry name" value="UBA_HYPK"/>
    <property type="match status" value="1"/>
</dbReference>
<name>A0A0D6ESC9_SPOSA</name>
<dbReference type="Pfam" id="PF19026">
    <property type="entry name" value="UBA_HYPK"/>
    <property type="match status" value="1"/>
</dbReference>
<gene>
    <name evidence="3" type="primary">SPOSA6832_04575</name>
</gene>
<dbReference type="InterPro" id="IPR044034">
    <property type="entry name" value="NAC-like_UBA"/>
</dbReference>
<keyword evidence="4" id="KW-1185">Reference proteome</keyword>
<accession>A0A0D6ESC9</accession>